<feature type="compositionally biased region" description="Low complexity" evidence="5">
    <location>
        <begin position="61"/>
        <end position="92"/>
    </location>
</feature>
<dbReference type="PROSITE" id="PS00126">
    <property type="entry name" value="PDEASE_I_1"/>
    <property type="match status" value="1"/>
</dbReference>
<protein>
    <recommendedName>
        <fullName evidence="4">Phosphodiesterase</fullName>
        <ecNumber evidence="4">3.1.4.-</ecNumber>
    </recommendedName>
</protein>
<dbReference type="PRINTS" id="PR00387">
    <property type="entry name" value="PDIESTERASE1"/>
</dbReference>
<feature type="domain" description="PDEase" evidence="6">
    <location>
        <begin position="630"/>
        <end position="959"/>
    </location>
</feature>
<dbReference type="InterPro" id="IPR040844">
    <property type="entry name" value="PDE4_UCR"/>
</dbReference>
<evidence type="ECO:0000256" key="4">
    <source>
        <dbReference type="RuleBase" id="RU363067"/>
    </source>
</evidence>
<dbReference type="Gene3D" id="1.10.1300.10">
    <property type="entry name" value="3'5'-cyclic nucleotide phosphodiesterase, catalytic domain"/>
    <property type="match status" value="1"/>
</dbReference>
<evidence type="ECO:0000313" key="8">
    <source>
        <dbReference type="RefSeq" id="XP_017870703.1"/>
    </source>
</evidence>
<keyword evidence="1 4" id="KW-0479">Metal-binding</keyword>
<evidence type="ECO:0000259" key="6">
    <source>
        <dbReference type="PROSITE" id="PS51845"/>
    </source>
</evidence>
<evidence type="ECO:0000256" key="1">
    <source>
        <dbReference type="ARBA" id="ARBA00022723"/>
    </source>
</evidence>
<dbReference type="InterPro" id="IPR002073">
    <property type="entry name" value="PDEase_catalytic_dom"/>
</dbReference>
<comment type="cofactor">
    <cofactor evidence="4">
        <name>a divalent metal cation</name>
        <dbReference type="ChEBI" id="CHEBI:60240"/>
    </cofactor>
    <text evidence="4">Binds 2 divalent metal cations per subunit. Site 1 may preferentially bind zinc ions, while site 2 has a preference for magnesium and/or manganese ions.</text>
</comment>
<feature type="compositionally biased region" description="Acidic residues" evidence="5">
    <location>
        <begin position="981"/>
        <end position="998"/>
    </location>
</feature>
<dbReference type="SUPFAM" id="SSF109604">
    <property type="entry name" value="HD-domain/PDEase-like"/>
    <property type="match status" value="1"/>
</dbReference>
<feature type="region of interest" description="Disordered" evidence="5">
    <location>
        <begin position="981"/>
        <end position="1038"/>
    </location>
</feature>
<gene>
    <name evidence="8" type="primary">LOC108618970</name>
</gene>
<feature type="region of interest" description="Disordered" evidence="5">
    <location>
        <begin position="1"/>
        <end position="92"/>
    </location>
</feature>
<reference evidence="7" key="1">
    <citation type="journal article" date="1997" name="Nucleic Acids Res.">
        <title>tRNAscan-SE: a program for improved detection of transfer RNA genes in genomic sequence.</title>
        <authorList>
            <person name="Lowe T.M."/>
            <person name="Eddy S.R."/>
        </authorList>
    </citation>
    <scope>NUCLEOTIDE SEQUENCE [LARGE SCALE GENOMIC DNA]</scope>
</reference>
<organism evidence="7 8">
    <name type="scientific">Drosophila arizonae</name>
    <name type="common">Fruit fly</name>
    <dbReference type="NCBI Taxonomy" id="7263"/>
    <lineage>
        <taxon>Eukaryota</taxon>
        <taxon>Metazoa</taxon>
        <taxon>Ecdysozoa</taxon>
        <taxon>Arthropoda</taxon>
        <taxon>Hexapoda</taxon>
        <taxon>Insecta</taxon>
        <taxon>Pterygota</taxon>
        <taxon>Neoptera</taxon>
        <taxon>Endopterygota</taxon>
        <taxon>Diptera</taxon>
        <taxon>Brachycera</taxon>
        <taxon>Muscomorpha</taxon>
        <taxon>Ephydroidea</taxon>
        <taxon>Drosophilidae</taxon>
        <taxon>Drosophila</taxon>
    </lineage>
</organism>
<evidence type="ECO:0000313" key="7">
    <source>
        <dbReference type="Proteomes" id="UP000694904"/>
    </source>
</evidence>
<feature type="compositionally biased region" description="Low complexity" evidence="5">
    <location>
        <begin position="1004"/>
        <end position="1015"/>
    </location>
</feature>
<dbReference type="Pfam" id="PF00233">
    <property type="entry name" value="PDEase_I"/>
    <property type="match status" value="1"/>
</dbReference>
<dbReference type="Pfam" id="PF18100">
    <property type="entry name" value="PDE4_UCR"/>
    <property type="match status" value="1"/>
</dbReference>
<feature type="region of interest" description="Disordered" evidence="5">
    <location>
        <begin position="576"/>
        <end position="628"/>
    </location>
</feature>
<reference evidence="7" key="2">
    <citation type="journal article" date="2016" name="G3 (Bethesda)">
        <title>Genome Evolution in Three Species of Cactophilic Drosophila.</title>
        <authorList>
            <person name="Sanchez-Flores A."/>
            <person name="Penazola F."/>
            <person name="Carpinteyro-Ponce J."/>
            <person name="Nazario-Yepiz N."/>
            <person name="Abreu-Goodger C."/>
            <person name="Machado C.A."/>
            <person name="Markow T.A."/>
        </authorList>
    </citation>
    <scope>NUCLEOTIDE SEQUENCE [LARGE SCALE GENOMIC DNA]</scope>
</reference>
<feature type="compositionally biased region" description="Polar residues" evidence="5">
    <location>
        <begin position="466"/>
        <end position="479"/>
    </location>
</feature>
<reference evidence="8" key="3">
    <citation type="submission" date="2025-08" db="UniProtKB">
        <authorList>
            <consortium name="RefSeq"/>
        </authorList>
    </citation>
    <scope>IDENTIFICATION</scope>
    <source>
        <tissue evidence="8">Whole organism</tissue>
    </source>
</reference>
<evidence type="ECO:0000256" key="2">
    <source>
        <dbReference type="ARBA" id="ARBA00022801"/>
    </source>
</evidence>
<evidence type="ECO:0000256" key="5">
    <source>
        <dbReference type="SAM" id="MobiDB-lite"/>
    </source>
</evidence>
<keyword evidence="2 4" id="KW-0378">Hydrolase</keyword>
<dbReference type="GeneID" id="108618970"/>
<dbReference type="PANTHER" id="PTHR11347">
    <property type="entry name" value="CYCLIC NUCLEOTIDE PHOSPHODIESTERASE"/>
    <property type="match status" value="1"/>
</dbReference>
<keyword evidence="3" id="KW-0114">cAMP</keyword>
<name>A0ABM1PU17_DROAR</name>
<dbReference type="PROSITE" id="PS51845">
    <property type="entry name" value="PDEASE_I_2"/>
    <property type="match status" value="1"/>
</dbReference>
<dbReference type="CDD" id="cd00077">
    <property type="entry name" value="HDc"/>
    <property type="match status" value="1"/>
</dbReference>
<comment type="similarity">
    <text evidence="4">Belongs to the cyclic nucleotide phosphodiesterase family.</text>
</comment>
<accession>A0ABM1PU17</accession>
<feature type="region of interest" description="Disordered" evidence="5">
    <location>
        <begin position="174"/>
        <end position="208"/>
    </location>
</feature>
<feature type="region of interest" description="Disordered" evidence="5">
    <location>
        <begin position="466"/>
        <end position="490"/>
    </location>
</feature>
<dbReference type="InterPro" id="IPR003607">
    <property type="entry name" value="HD/PDEase_dom"/>
</dbReference>
<feature type="region of interest" description="Disordered" evidence="5">
    <location>
        <begin position="237"/>
        <end position="260"/>
    </location>
</feature>
<dbReference type="EC" id="3.1.4.-" evidence="4"/>
<proteinExistence type="inferred from homology"/>
<dbReference type="Proteomes" id="UP000694904">
    <property type="component" value="Chromosome X"/>
</dbReference>
<dbReference type="RefSeq" id="XP_017870703.1">
    <property type="nucleotide sequence ID" value="XM_018015214.1"/>
</dbReference>
<keyword evidence="7" id="KW-1185">Reference proteome</keyword>
<sequence length="1038" mass="112241">MSENKGSDKNGGAPAPGGSQVPPPQYIITTPSEVDADEVRSMADLELSSPSDDNVFVVGEHQQMLLQQQQQTKLMHTQKYSQTSSSSSTSSKLATRSYSVTSSSSSSAAATAAAAAAAAAATVAATTIQHSQQKTISSSTRSQSLQSSAIVGEQSGHLLSTAAALAQQLKAQSSTSIITSEQRSSSSTSSSTTRYVSSTTQGASSTSGVSKSKFQSFLQQPEAHGFLTAHQKHVRQFVRSTSAHSEAAASITPVSGARPEKCIRSASTQIDDASAASGDAESGIQMSMSKLGLQQSSSILISKSAETIEMKSSSSSAGMRTQLTLSGGFLAPPNRKITILSPIHAPPGLHDMLKRVGRSPLSPRISFPGSEADLFGFDVENGQGARSPLEGGSPSAGLVLQNLPQRRESFLYRSDSDFEMSPKSMSRNSSIASESHGEDLIVTPFAQILASLRSVRNNLLSLTNVPASNKSRRPAQSSSGRGGNAGGVQLAQGDEAYTRLATDTIEELDWCLDQLETIQTHRSVSDMASLKFKRMLNKELSHFSESSRSGNQISEYICSTFLDKQQEFDLPSLRVEENPDHSNLQTTTQQQPYQRSRSPRGPPMSQISGVKRPLSHTNSFTGERLPTFGVETSKENELGTLLGELDTWGIEIFKIGELSCNRPLTCVAYTIFQSRELLTSLMIPPKTFLNFMTTLEDHYVKDNPFHNSLHAADVTQSTNVLLNTPALEGVFTPLEVGGALFAACIHDVDHPGLTNQFLVNSSSELALMYNDESVLENHHLAVAFKLLQNQGCDIFCNMQKKQRQTLRKMVIDIVLSTDMSKHMSLLADLKTMVETKKVAGSGVLLLDNYTDRIQVLENLVHCADLSNPTKPLPLYRRWVALLMEEFFLQGDKEREHGMDISPMCDRHNATIEKSQVGFIDYIVHPLWETWADLVHPDAQDILDTLEENRDYYQSMIPPSPPPSAADEMPQDEKIRFQVTLEESDQENLAELEECDESESRDACSSTTTGTTAPSAAGGGSAGGGKPSGSQNQAPHGGI</sequence>
<dbReference type="InterPro" id="IPR023088">
    <property type="entry name" value="PDEase"/>
</dbReference>
<dbReference type="InterPro" id="IPR023174">
    <property type="entry name" value="PDEase_CS"/>
</dbReference>
<dbReference type="InterPro" id="IPR036971">
    <property type="entry name" value="PDEase_catalytic_dom_sf"/>
</dbReference>
<evidence type="ECO:0000256" key="3">
    <source>
        <dbReference type="ARBA" id="ARBA00023149"/>
    </source>
</evidence>
<feature type="compositionally biased region" description="Gly residues" evidence="5">
    <location>
        <begin position="1016"/>
        <end position="1026"/>
    </location>
</feature>